<dbReference type="InterPro" id="IPR036409">
    <property type="entry name" value="Aldolase_II/adducin_N_sf"/>
</dbReference>
<dbReference type="InterPro" id="IPR001303">
    <property type="entry name" value="Aldolase_II/adducin_N"/>
</dbReference>
<keyword evidence="2" id="KW-0456">Lyase</keyword>
<keyword evidence="1" id="KW-0479">Metal-binding</keyword>
<dbReference type="PANTHER" id="PTHR22789:SF0">
    <property type="entry name" value="3-OXO-TETRONATE 4-PHOSPHATE DECARBOXYLASE-RELATED"/>
    <property type="match status" value="1"/>
</dbReference>
<dbReference type="AlphaFoldDB" id="A0A428N4B0"/>
<reference evidence="4 5" key="1">
    <citation type="submission" date="2018-10" db="EMBL/GenBank/DDBJ databases">
        <title>Draft genome sequence of Bacillus salarius IM0101, isolated from a hypersaline soil in Inner Mongolia, China.</title>
        <authorList>
            <person name="Yamprayoonswat W."/>
            <person name="Boonvisut S."/>
            <person name="Jumpathong W."/>
            <person name="Sittihan S."/>
            <person name="Ruangsuj P."/>
            <person name="Wanthongcharoen S."/>
            <person name="Thongpramul N."/>
            <person name="Pimmason S."/>
            <person name="Yu B."/>
            <person name="Yasawong M."/>
        </authorList>
    </citation>
    <scope>NUCLEOTIDE SEQUENCE [LARGE SCALE GENOMIC DNA]</scope>
    <source>
        <strain evidence="4 5">IM0101</strain>
    </source>
</reference>
<gene>
    <name evidence="4" type="ORF">D7Z54_12585</name>
</gene>
<dbReference type="SUPFAM" id="SSF53639">
    <property type="entry name" value="AraD/HMP-PK domain-like"/>
    <property type="match status" value="1"/>
</dbReference>
<dbReference type="GO" id="GO:0005829">
    <property type="term" value="C:cytosol"/>
    <property type="evidence" value="ECO:0007669"/>
    <property type="project" value="TreeGrafter"/>
</dbReference>
<dbReference type="Proteomes" id="UP000275076">
    <property type="component" value="Unassembled WGS sequence"/>
</dbReference>
<dbReference type="Gene3D" id="3.40.225.10">
    <property type="entry name" value="Class II aldolase/adducin N-terminal domain"/>
    <property type="match status" value="1"/>
</dbReference>
<dbReference type="GO" id="GO:0016832">
    <property type="term" value="F:aldehyde-lyase activity"/>
    <property type="evidence" value="ECO:0007669"/>
    <property type="project" value="TreeGrafter"/>
</dbReference>
<dbReference type="PANTHER" id="PTHR22789">
    <property type="entry name" value="FUCULOSE PHOSPHATE ALDOLASE"/>
    <property type="match status" value="1"/>
</dbReference>
<name>A0A428N4B0_9BACI</name>
<dbReference type="InterPro" id="IPR050197">
    <property type="entry name" value="Aldolase_class_II_sugar_metab"/>
</dbReference>
<dbReference type="GO" id="GO:0046872">
    <property type="term" value="F:metal ion binding"/>
    <property type="evidence" value="ECO:0007669"/>
    <property type="project" value="UniProtKB-KW"/>
</dbReference>
<evidence type="ECO:0000313" key="4">
    <source>
        <dbReference type="EMBL" id="RSL33156.1"/>
    </source>
</evidence>
<evidence type="ECO:0000313" key="5">
    <source>
        <dbReference type="Proteomes" id="UP000275076"/>
    </source>
</evidence>
<evidence type="ECO:0000259" key="3">
    <source>
        <dbReference type="SMART" id="SM01007"/>
    </source>
</evidence>
<dbReference type="OrthoDB" id="9794581at2"/>
<evidence type="ECO:0000256" key="2">
    <source>
        <dbReference type="ARBA" id="ARBA00023239"/>
    </source>
</evidence>
<dbReference type="EMBL" id="RBVX01000010">
    <property type="protein sequence ID" value="RSL33156.1"/>
    <property type="molecule type" value="Genomic_DNA"/>
</dbReference>
<accession>A0A428N4B0</accession>
<evidence type="ECO:0000256" key="1">
    <source>
        <dbReference type="ARBA" id="ARBA00022723"/>
    </source>
</evidence>
<proteinExistence type="predicted"/>
<dbReference type="GO" id="GO:0019323">
    <property type="term" value="P:pentose catabolic process"/>
    <property type="evidence" value="ECO:0007669"/>
    <property type="project" value="TreeGrafter"/>
</dbReference>
<organism evidence="4 5">
    <name type="scientific">Salibacterium salarium</name>
    <dbReference type="NCBI Taxonomy" id="284579"/>
    <lineage>
        <taxon>Bacteria</taxon>
        <taxon>Bacillati</taxon>
        <taxon>Bacillota</taxon>
        <taxon>Bacilli</taxon>
        <taxon>Bacillales</taxon>
        <taxon>Bacillaceae</taxon>
    </lineage>
</organism>
<comment type="caution">
    <text evidence="4">The sequence shown here is derived from an EMBL/GenBank/DDBJ whole genome shotgun (WGS) entry which is preliminary data.</text>
</comment>
<keyword evidence="5" id="KW-1185">Reference proteome</keyword>
<feature type="domain" description="Class II aldolase/adducin N-terminal" evidence="3">
    <location>
        <begin position="4"/>
        <end position="181"/>
    </location>
</feature>
<sequence>MEKEILIDTGKYLVDSGLAWGTSGNLSLRTNDELMLVTGSGTKLSNLEKDDFVVFDVYTGKKSGERKASKETPMHSGIYKNRKDVKAILHSSPFYTTLFSCSDEISIMSELFIETMYYLENVTYVDYYHPGSYELGDAVAEQSLNANIIMMKNHGVIVFDDSMSEAVMRLETLEMACRMIIEAKKAGVQLTRIPDKVVEDFLENSLYKPRKVQKSN</sequence>
<dbReference type="SMART" id="SM01007">
    <property type="entry name" value="Aldolase_II"/>
    <property type="match status" value="1"/>
</dbReference>
<dbReference type="Pfam" id="PF00596">
    <property type="entry name" value="Aldolase_II"/>
    <property type="match status" value="1"/>
</dbReference>
<protein>
    <submittedName>
        <fullName evidence="4">Class II aldolase/adducin family protein</fullName>
    </submittedName>
</protein>